<dbReference type="RefSeq" id="WP_089220666.1">
    <property type="nucleotide sequence ID" value="NZ_FZOS01000023.1"/>
</dbReference>
<proteinExistence type="predicted"/>
<dbReference type="SUPFAM" id="SSF55874">
    <property type="entry name" value="ATPase domain of HSP90 chaperone/DNA topoisomerase II/histidine kinase"/>
    <property type="match status" value="1"/>
</dbReference>
<evidence type="ECO:0000313" key="2">
    <source>
        <dbReference type="Proteomes" id="UP000198281"/>
    </source>
</evidence>
<protein>
    <recommendedName>
        <fullName evidence="3">Histidine kinase-, DNA gyrase B-, and HSP90-like ATPase</fullName>
    </recommendedName>
</protein>
<dbReference type="Proteomes" id="UP000198281">
    <property type="component" value="Unassembled WGS sequence"/>
</dbReference>
<dbReference type="EMBL" id="FZOS01000023">
    <property type="protein sequence ID" value="SNS90315.1"/>
    <property type="molecule type" value="Genomic_DNA"/>
</dbReference>
<gene>
    <name evidence="1" type="ORF">SAMN06295912_1231</name>
</gene>
<dbReference type="AlphaFoldDB" id="A0A239I9Q8"/>
<evidence type="ECO:0000313" key="1">
    <source>
        <dbReference type="EMBL" id="SNS90315.1"/>
    </source>
</evidence>
<accession>A0A239I9Q8</accession>
<dbReference type="InterPro" id="IPR036890">
    <property type="entry name" value="HATPase_C_sf"/>
</dbReference>
<dbReference type="OrthoDB" id="7395097at2"/>
<keyword evidence="2" id="KW-1185">Reference proteome</keyword>
<dbReference type="Gene3D" id="3.30.565.10">
    <property type="entry name" value="Histidine kinase-like ATPase, C-terminal domain"/>
    <property type="match status" value="1"/>
</dbReference>
<name>A0A239I9Q8_9SPHN</name>
<organism evidence="1 2">
    <name type="scientific">Edaphosphingomonas laterariae</name>
    <dbReference type="NCBI Taxonomy" id="861865"/>
    <lineage>
        <taxon>Bacteria</taxon>
        <taxon>Pseudomonadati</taxon>
        <taxon>Pseudomonadota</taxon>
        <taxon>Alphaproteobacteria</taxon>
        <taxon>Sphingomonadales</taxon>
        <taxon>Rhizorhabdaceae</taxon>
        <taxon>Edaphosphingomonas</taxon>
    </lineage>
</organism>
<reference evidence="2" key="1">
    <citation type="submission" date="2017-06" db="EMBL/GenBank/DDBJ databases">
        <authorList>
            <person name="Varghese N."/>
            <person name="Submissions S."/>
        </authorList>
    </citation>
    <scope>NUCLEOTIDE SEQUENCE [LARGE SCALE GENOMIC DNA]</scope>
    <source>
        <strain evidence="2">LNB2</strain>
    </source>
</reference>
<evidence type="ECO:0008006" key="3">
    <source>
        <dbReference type="Google" id="ProtNLM"/>
    </source>
</evidence>
<sequence>MSLPATINSQVDPAAVTRVTRLFNNTLGDILSELIQNARRAGASAVDLKVIDADGTAFLAIADDGAGIEDPSVILALGRSGWGDEIARREDPAGMGVFSLAGRDVEIRSCPRSTGEGWSIRIASGDWESGAPIAVAPCTHPFGTEIRVPIDAQWLKSLETIAQSAARYCPLPVRLDGQDLLREDWLKGAETIIEQDGVRIGIYRNYLHRHFSPSINFHGVTVASLLPTVAEKDRHWAAKIDIVDAPELQLVLPARKEMVENGALQSLRAAIRLAIYRHIQALGSHRLAFADWREAADLDVQLPEARGELFSWTPAVADYNSGSGHQHLTSTDDLVLIDDFGPPLEQCAAFALSKDGRYEGRLAESDEAMVGYGWYDRLPRITDLRFEIDKGGETLVLGGSDLPGIDSGTVERLDLVLTISGPAPETLHIPAPVAIEYDDGLFWSFEEANILLAAPTAVTPAELVDLLDGACFCASDDREADSWDTQHDRFLLDAQEMATRLLLGDEAALLERLRAVLAYRTQWFVPEGSRFVAVIGREAMDLRIERVSASS</sequence>